<dbReference type="Proteomes" id="UP000178912">
    <property type="component" value="Unassembled WGS sequence"/>
</dbReference>
<dbReference type="Gene3D" id="3.40.50.150">
    <property type="entry name" value="Vaccinia Virus protein VP39"/>
    <property type="match status" value="1"/>
</dbReference>
<evidence type="ECO:0000313" key="2">
    <source>
        <dbReference type="Proteomes" id="UP000178912"/>
    </source>
</evidence>
<organism evidence="1 2">
    <name type="scientific">Rhynchosporium agropyri</name>
    <dbReference type="NCBI Taxonomy" id="914238"/>
    <lineage>
        <taxon>Eukaryota</taxon>
        <taxon>Fungi</taxon>
        <taxon>Dikarya</taxon>
        <taxon>Ascomycota</taxon>
        <taxon>Pezizomycotina</taxon>
        <taxon>Leotiomycetes</taxon>
        <taxon>Helotiales</taxon>
        <taxon>Ploettnerulaceae</taxon>
        <taxon>Rhynchosporium</taxon>
    </lineage>
</organism>
<name>A0A1E1L0D8_9HELO</name>
<reference evidence="2" key="1">
    <citation type="submission" date="2016-03" db="EMBL/GenBank/DDBJ databases">
        <authorList>
            <person name="Guldener U."/>
        </authorList>
    </citation>
    <scope>NUCLEOTIDE SEQUENCE [LARGE SCALE GENOMIC DNA]</scope>
    <source>
        <strain evidence="2">04CH-RAC-A.6.1</strain>
    </source>
</reference>
<dbReference type="SUPFAM" id="SSF53335">
    <property type="entry name" value="S-adenosyl-L-methionine-dependent methyltransferases"/>
    <property type="match status" value="1"/>
</dbReference>
<dbReference type="AlphaFoldDB" id="A0A1E1L0D8"/>
<proteinExistence type="predicted"/>
<evidence type="ECO:0008006" key="3">
    <source>
        <dbReference type="Google" id="ProtNLM"/>
    </source>
</evidence>
<dbReference type="InterPro" id="IPR029063">
    <property type="entry name" value="SAM-dependent_MTases_sf"/>
</dbReference>
<dbReference type="OrthoDB" id="407477at2759"/>
<dbReference type="EMBL" id="FJUX01000066">
    <property type="protein sequence ID" value="CZT03972.1"/>
    <property type="molecule type" value="Genomic_DNA"/>
</dbReference>
<sequence length="241" mass="26556">MAPDIVEPGAIQPEDIEIVKTKGPLLSFLKIATKHGTDKVNPHHYNHMYEKYLDPVRDRALKMLEIGLGCNVAYGPGKSYYTWLEFLPSVDLIEFDGACVEKWSKDMTNVNVFTGDQADARFLETFISASGGGFDIIVDDGGHFMNQQLTSLNKLFPIVKPGGIYFIEDLATSYQEGYGATEGKPTMIGMVKDLLDDLNRNVGGPGLKDGNNVGKEMSSIECGEEICAFFKKDLGITEIRS</sequence>
<accession>A0A1E1L0D8</accession>
<protein>
    <recommendedName>
        <fullName evidence="3">Hard-surface induced protein 5</fullName>
    </recommendedName>
</protein>
<gene>
    <name evidence="1" type="ORF">RAG0_10576</name>
</gene>
<evidence type="ECO:0000313" key="1">
    <source>
        <dbReference type="EMBL" id="CZT03972.1"/>
    </source>
</evidence>
<keyword evidence="2" id="KW-1185">Reference proteome</keyword>